<dbReference type="PROSITE" id="PS50005">
    <property type="entry name" value="TPR"/>
    <property type="match status" value="1"/>
</dbReference>
<reference evidence="3" key="1">
    <citation type="journal article" date="2019" name="Int. J. Syst. Evol. Microbiol.">
        <title>The Global Catalogue of Microorganisms (GCM) 10K type strain sequencing project: providing services to taxonomists for standard genome sequencing and annotation.</title>
        <authorList>
            <consortium name="The Broad Institute Genomics Platform"/>
            <consortium name="The Broad Institute Genome Sequencing Center for Infectious Disease"/>
            <person name="Wu L."/>
            <person name="Ma J."/>
        </authorList>
    </citation>
    <scope>NUCLEOTIDE SEQUENCE [LARGE SCALE GENOMIC DNA]</scope>
    <source>
        <strain evidence="3">KCTC 42662</strain>
    </source>
</reference>
<keyword evidence="1" id="KW-0802">TPR repeat</keyword>
<gene>
    <name evidence="2" type="ORF">ACFSR5_07030</name>
</gene>
<comment type="caution">
    <text evidence="2">The sequence shown here is derived from an EMBL/GenBank/DDBJ whole genome shotgun (WGS) entry which is preliminary data.</text>
</comment>
<protein>
    <recommendedName>
        <fullName evidence="4">Tetratricopeptide repeat protein</fullName>
    </recommendedName>
</protein>
<accession>A0ABW5KEK5</accession>
<proteinExistence type="predicted"/>
<sequence length="767" mass="91098">MNYADLEQLFYEGDIERCIIDGEQYLKESPENTQVLFLLATAYHDIVFQDGPQIVFDAIQNYTIPYLRRILSLDTTHKHALFSILDYPLGNQLALRNNGHHQTHITRQNADEFVIYANHLIETDDLFVDGYDFLWKIYEGLDEPERQILVADGAMSAIRDRFQNNRELRDKHTSYFWIKKIYLLSELPAFDNKELLPLITEVLPSFVSYQEKHFVDLAELAWSQNDLDLALKILLVLLDYNESTSIIVEHFARWYDRLNRSISEGYHHEDMYYFQLMIERNYAGAVGIAPDFYYHHAHQMIRQFPECYYGYHFVGTYLFENSEYEEAIPYFKNALDLLPASITARRYIESYIYVHHAVPSVPEMKSHPKELYDDATYLDDLADEIDIPELQRDLLLARLAFYEQSYHGFHRYFDQNEFQSFYASDYHQFAMCCNNLAIVHEALENYIPAMSLAEEGLRYADFWELHATHVETLIKAKCYEQAKAALDRYFEHYEDEEVPVLKHLIFMANRLEVNYYLYADQETYEDAKILLNQVYDYGVANSGMDNYDYQDFEAAKTAIQAIYFRCIEKRTNAEKIAIFEKHAARYPHEANPQYMLMQLYHDTAQYASCNKAAHVYLKNKPAYLLDAFDKARTTHFILKTHLLCKEYQQGLIVYEENYRMMRDVLSDNDYITWLYYVIELKFALELEEEVYSLIREYKGIYARLNWSYDKNMEKVYLLEAQTLYKEGRLKEAHAVLDKILYYTNHNPVADIYKKQWKKPGFFSKFGF</sequence>
<dbReference type="EMBL" id="JBHULR010000003">
    <property type="protein sequence ID" value="MFD2547397.1"/>
    <property type="molecule type" value="Genomic_DNA"/>
</dbReference>
<dbReference type="RefSeq" id="WP_380902113.1">
    <property type="nucleotide sequence ID" value="NZ_JBHUEG010000007.1"/>
</dbReference>
<organism evidence="2 3">
    <name type="scientific">Sphingobacterium suaedae</name>
    <dbReference type="NCBI Taxonomy" id="1686402"/>
    <lineage>
        <taxon>Bacteria</taxon>
        <taxon>Pseudomonadati</taxon>
        <taxon>Bacteroidota</taxon>
        <taxon>Sphingobacteriia</taxon>
        <taxon>Sphingobacteriales</taxon>
        <taxon>Sphingobacteriaceae</taxon>
        <taxon>Sphingobacterium</taxon>
    </lineage>
</organism>
<keyword evidence="3" id="KW-1185">Reference proteome</keyword>
<evidence type="ECO:0000256" key="1">
    <source>
        <dbReference type="PROSITE-ProRule" id="PRU00339"/>
    </source>
</evidence>
<dbReference type="Gene3D" id="1.25.40.10">
    <property type="entry name" value="Tetratricopeptide repeat domain"/>
    <property type="match status" value="1"/>
</dbReference>
<dbReference type="SMART" id="SM00028">
    <property type="entry name" value="TPR"/>
    <property type="match status" value="3"/>
</dbReference>
<feature type="repeat" description="TPR" evidence="1">
    <location>
        <begin position="308"/>
        <end position="341"/>
    </location>
</feature>
<evidence type="ECO:0000313" key="2">
    <source>
        <dbReference type="EMBL" id="MFD2547397.1"/>
    </source>
</evidence>
<dbReference type="InterPro" id="IPR011990">
    <property type="entry name" value="TPR-like_helical_dom_sf"/>
</dbReference>
<dbReference type="Proteomes" id="UP001597545">
    <property type="component" value="Unassembled WGS sequence"/>
</dbReference>
<dbReference type="InterPro" id="IPR019734">
    <property type="entry name" value="TPR_rpt"/>
</dbReference>
<evidence type="ECO:0008006" key="4">
    <source>
        <dbReference type="Google" id="ProtNLM"/>
    </source>
</evidence>
<dbReference type="SUPFAM" id="SSF48452">
    <property type="entry name" value="TPR-like"/>
    <property type="match status" value="1"/>
</dbReference>
<evidence type="ECO:0000313" key="3">
    <source>
        <dbReference type="Proteomes" id="UP001597545"/>
    </source>
</evidence>
<name>A0ABW5KEK5_9SPHI</name>